<accession>A0AAD8IC99</accession>
<dbReference type="Pfam" id="PF07734">
    <property type="entry name" value="FBA_1"/>
    <property type="match status" value="1"/>
</dbReference>
<dbReference type="Proteomes" id="UP001237642">
    <property type="component" value="Unassembled WGS sequence"/>
</dbReference>
<evidence type="ECO:0000259" key="2">
    <source>
        <dbReference type="Pfam" id="PF07734"/>
    </source>
</evidence>
<feature type="domain" description="F-box associated beta-propeller type 1" evidence="2">
    <location>
        <begin position="9"/>
        <end position="105"/>
    </location>
</feature>
<dbReference type="InterPro" id="IPR050796">
    <property type="entry name" value="SCF_F-box_component"/>
</dbReference>
<gene>
    <name evidence="3" type="ORF">POM88_020174</name>
</gene>
<dbReference type="NCBIfam" id="TIGR01640">
    <property type="entry name" value="F_box_assoc_1"/>
    <property type="match status" value="1"/>
</dbReference>
<proteinExistence type="predicted"/>
<evidence type="ECO:0000256" key="1">
    <source>
        <dbReference type="SAM" id="Phobius"/>
    </source>
</evidence>
<feature type="transmembrane region" description="Helical" evidence="1">
    <location>
        <begin position="266"/>
        <end position="282"/>
    </location>
</feature>
<dbReference type="EMBL" id="JAUIZM010000005">
    <property type="protein sequence ID" value="KAK1382439.1"/>
    <property type="molecule type" value="Genomic_DNA"/>
</dbReference>
<dbReference type="InterPro" id="IPR006527">
    <property type="entry name" value="F-box-assoc_dom_typ1"/>
</dbReference>
<dbReference type="AlphaFoldDB" id="A0AAD8IC99"/>
<keyword evidence="4" id="KW-1185">Reference proteome</keyword>
<dbReference type="PANTHER" id="PTHR31672:SF13">
    <property type="entry name" value="F-BOX PROTEIN CPR30-LIKE"/>
    <property type="match status" value="1"/>
</dbReference>
<keyword evidence="1" id="KW-0472">Membrane</keyword>
<evidence type="ECO:0000313" key="3">
    <source>
        <dbReference type="EMBL" id="KAK1382439.1"/>
    </source>
</evidence>
<keyword evidence="1" id="KW-0812">Transmembrane</keyword>
<protein>
    <submittedName>
        <fullName evidence="3">F-box domain-containing protein</fullName>
    </submittedName>
</protein>
<dbReference type="InterPro" id="IPR017451">
    <property type="entry name" value="F-box-assoc_interact_dom"/>
</dbReference>
<sequence>MSELSIHGCCNGLIFYTSRGFVFLWNPTIKKLKALPSRIHYGDAYGFWFDKRVNDYMVAKIYGEFCDVYSLSTNSWRNVSAEVPDHIIGEVAYVDGTLHWLANNRSGWMICSLNIESGMLRKTMITERWYKFFNLEPLGEHSFAVVESTNDARRCCKVQVYDENVNNLYTVDLEKETQHKLHYTAGLRNNGEALFTKFDLADSGIISWNTKTKDIKEFIPGVTVTEALDGSHPLANHMLSRARPFVETLVLLNDGYKESDHSTYKQVIWFIIICLVFLGIVLL</sequence>
<reference evidence="3" key="1">
    <citation type="submission" date="2023-02" db="EMBL/GenBank/DDBJ databases">
        <title>Genome of toxic invasive species Heracleum sosnowskyi carries increased number of genes despite the absence of recent whole-genome duplications.</title>
        <authorList>
            <person name="Schelkunov M."/>
            <person name="Shtratnikova V."/>
            <person name="Makarenko M."/>
            <person name="Klepikova A."/>
            <person name="Omelchenko D."/>
            <person name="Novikova G."/>
            <person name="Obukhova E."/>
            <person name="Bogdanov V."/>
            <person name="Penin A."/>
            <person name="Logacheva M."/>
        </authorList>
    </citation>
    <scope>NUCLEOTIDE SEQUENCE</scope>
    <source>
        <strain evidence="3">Hsosn_3</strain>
        <tissue evidence="3">Leaf</tissue>
    </source>
</reference>
<name>A0AAD8IC99_9APIA</name>
<evidence type="ECO:0000313" key="4">
    <source>
        <dbReference type="Proteomes" id="UP001237642"/>
    </source>
</evidence>
<comment type="caution">
    <text evidence="3">The sequence shown here is derived from an EMBL/GenBank/DDBJ whole genome shotgun (WGS) entry which is preliminary data.</text>
</comment>
<keyword evidence="1" id="KW-1133">Transmembrane helix</keyword>
<dbReference type="PANTHER" id="PTHR31672">
    <property type="entry name" value="BNACNNG10540D PROTEIN"/>
    <property type="match status" value="1"/>
</dbReference>
<organism evidence="3 4">
    <name type="scientific">Heracleum sosnowskyi</name>
    <dbReference type="NCBI Taxonomy" id="360622"/>
    <lineage>
        <taxon>Eukaryota</taxon>
        <taxon>Viridiplantae</taxon>
        <taxon>Streptophyta</taxon>
        <taxon>Embryophyta</taxon>
        <taxon>Tracheophyta</taxon>
        <taxon>Spermatophyta</taxon>
        <taxon>Magnoliopsida</taxon>
        <taxon>eudicotyledons</taxon>
        <taxon>Gunneridae</taxon>
        <taxon>Pentapetalae</taxon>
        <taxon>asterids</taxon>
        <taxon>campanulids</taxon>
        <taxon>Apiales</taxon>
        <taxon>Apiaceae</taxon>
        <taxon>Apioideae</taxon>
        <taxon>apioid superclade</taxon>
        <taxon>Tordylieae</taxon>
        <taxon>Tordyliinae</taxon>
        <taxon>Heracleum</taxon>
    </lineage>
</organism>
<reference evidence="3" key="2">
    <citation type="submission" date="2023-05" db="EMBL/GenBank/DDBJ databases">
        <authorList>
            <person name="Schelkunov M.I."/>
        </authorList>
    </citation>
    <scope>NUCLEOTIDE SEQUENCE</scope>
    <source>
        <strain evidence="3">Hsosn_3</strain>
        <tissue evidence="3">Leaf</tissue>
    </source>
</reference>